<feature type="signal peptide" evidence="1">
    <location>
        <begin position="1"/>
        <end position="22"/>
    </location>
</feature>
<comment type="caution">
    <text evidence="3">The sequence shown here is derived from an EMBL/GenBank/DDBJ whole genome shotgun (WGS) entry which is preliminary data.</text>
</comment>
<dbReference type="GO" id="GO:0044042">
    <property type="term" value="P:glucan metabolic process"/>
    <property type="evidence" value="ECO:0007669"/>
    <property type="project" value="InterPro"/>
</dbReference>
<evidence type="ECO:0000256" key="1">
    <source>
        <dbReference type="SAM" id="SignalP"/>
    </source>
</evidence>
<organism evidence="3 4">
    <name type="scientific">Trapa natans</name>
    <name type="common">Water chestnut</name>
    <dbReference type="NCBI Taxonomy" id="22666"/>
    <lineage>
        <taxon>Eukaryota</taxon>
        <taxon>Viridiplantae</taxon>
        <taxon>Streptophyta</taxon>
        <taxon>Embryophyta</taxon>
        <taxon>Tracheophyta</taxon>
        <taxon>Spermatophyta</taxon>
        <taxon>Magnoliopsida</taxon>
        <taxon>eudicotyledons</taxon>
        <taxon>Gunneridae</taxon>
        <taxon>Pentapetalae</taxon>
        <taxon>rosids</taxon>
        <taxon>malvids</taxon>
        <taxon>Myrtales</taxon>
        <taxon>Lythraceae</taxon>
        <taxon>Trapa</taxon>
    </lineage>
</organism>
<keyword evidence="1" id="KW-0732">Signal</keyword>
<dbReference type="InterPro" id="IPR044791">
    <property type="entry name" value="Beta-glucanase/XTH"/>
</dbReference>
<dbReference type="InterPro" id="IPR010713">
    <property type="entry name" value="XET_C"/>
</dbReference>
<dbReference type="Gene3D" id="2.60.120.200">
    <property type="match status" value="1"/>
</dbReference>
<gene>
    <name evidence="3" type="ORF">SAY86_004823</name>
</gene>
<evidence type="ECO:0000313" key="4">
    <source>
        <dbReference type="Proteomes" id="UP001346149"/>
    </source>
</evidence>
<dbReference type="GO" id="GO:0016762">
    <property type="term" value="F:xyloglucan:xyloglucosyl transferase activity"/>
    <property type="evidence" value="ECO:0007669"/>
    <property type="project" value="InterPro"/>
</dbReference>
<dbReference type="GO" id="GO:0004553">
    <property type="term" value="F:hydrolase activity, hydrolyzing O-glycosyl compounds"/>
    <property type="evidence" value="ECO:0007669"/>
    <property type="project" value="InterPro"/>
</dbReference>
<keyword evidence="4" id="KW-1185">Reference proteome</keyword>
<accession>A0AAN7RP61</accession>
<dbReference type="GO" id="GO:0048046">
    <property type="term" value="C:apoplast"/>
    <property type="evidence" value="ECO:0007669"/>
    <property type="project" value="InterPro"/>
</dbReference>
<evidence type="ECO:0000259" key="2">
    <source>
        <dbReference type="Pfam" id="PF06955"/>
    </source>
</evidence>
<reference evidence="3 4" key="1">
    <citation type="journal article" date="2023" name="Hortic Res">
        <title>Pangenome of water caltrop reveals structural variations and asymmetric subgenome divergence after allopolyploidization.</title>
        <authorList>
            <person name="Zhang X."/>
            <person name="Chen Y."/>
            <person name="Wang L."/>
            <person name="Yuan Y."/>
            <person name="Fang M."/>
            <person name="Shi L."/>
            <person name="Lu R."/>
            <person name="Comes H.P."/>
            <person name="Ma Y."/>
            <person name="Chen Y."/>
            <person name="Huang G."/>
            <person name="Zhou Y."/>
            <person name="Zheng Z."/>
            <person name="Qiu Y."/>
        </authorList>
    </citation>
    <scope>NUCLEOTIDE SEQUENCE [LARGE SCALE GENOMIC DNA]</scope>
    <source>
        <strain evidence="3">F231</strain>
    </source>
</reference>
<dbReference type="Proteomes" id="UP001346149">
    <property type="component" value="Unassembled WGS sequence"/>
</dbReference>
<dbReference type="EMBL" id="JAXQNO010000001">
    <property type="protein sequence ID" value="KAK4805006.1"/>
    <property type="molecule type" value="Genomic_DNA"/>
</dbReference>
<feature type="chain" id="PRO_5043044254" description="Xyloglucan endo-transglycosylase C-terminal domain-containing protein" evidence="1">
    <location>
        <begin position="23"/>
        <end position="125"/>
    </location>
</feature>
<dbReference type="AlphaFoldDB" id="A0AAN7RP61"/>
<feature type="domain" description="Xyloglucan endo-transglycosylase C-terminal" evidence="2">
    <location>
        <begin position="73"/>
        <end position="119"/>
    </location>
</feature>
<dbReference type="SUPFAM" id="SSF49899">
    <property type="entry name" value="Concanavalin A-like lectins/glucanases"/>
    <property type="match status" value="1"/>
</dbReference>
<dbReference type="PANTHER" id="PTHR31062">
    <property type="entry name" value="XYLOGLUCAN ENDOTRANSGLUCOSYLASE/HYDROLASE PROTEIN 8-RELATED"/>
    <property type="match status" value="1"/>
</dbReference>
<sequence>MASLTTLCLSFLLLLFTSSTRSAPQRRPVDVPFSRNYVPTWAFDHIKYLNGGSEIHLMLDKYTVNAKFCATQGTKWWDQKEFQDLDAVQYRRLQWVRNKYTIYNYCTDRVRFPAVPIECRRDRDI</sequence>
<name>A0AAN7RP61_TRANT</name>
<evidence type="ECO:0000313" key="3">
    <source>
        <dbReference type="EMBL" id="KAK4805006.1"/>
    </source>
</evidence>
<dbReference type="Pfam" id="PF06955">
    <property type="entry name" value="XET_C"/>
    <property type="match status" value="1"/>
</dbReference>
<proteinExistence type="predicted"/>
<protein>
    <recommendedName>
        <fullName evidence="2">Xyloglucan endo-transglycosylase C-terminal domain-containing protein</fullName>
    </recommendedName>
</protein>
<dbReference type="InterPro" id="IPR013320">
    <property type="entry name" value="ConA-like_dom_sf"/>
</dbReference>